<dbReference type="InterPro" id="IPR003661">
    <property type="entry name" value="HisK_dim/P_dom"/>
</dbReference>
<dbReference type="EMBL" id="NPEV01000044">
    <property type="protein sequence ID" value="RAI25585.1"/>
    <property type="molecule type" value="Genomic_DNA"/>
</dbReference>
<dbReference type="SUPFAM" id="SSF47384">
    <property type="entry name" value="Homodimeric domain of signal transducing histidine kinase"/>
    <property type="match status" value="1"/>
</dbReference>
<dbReference type="Pfam" id="PF00512">
    <property type="entry name" value="HisKA"/>
    <property type="match status" value="1"/>
</dbReference>
<dbReference type="Gene3D" id="3.30.565.10">
    <property type="entry name" value="Histidine kinase-like ATPase, C-terminal domain"/>
    <property type="match status" value="1"/>
</dbReference>
<keyword evidence="6" id="KW-0597">Phosphoprotein</keyword>
<dbReference type="Gene3D" id="3.30.450.20">
    <property type="entry name" value="PAS domain"/>
    <property type="match status" value="2"/>
</dbReference>
<sequence>MKRVRRGLPFGFGATGAVVAAGLVATAIVATLTGLGAERLFLREQAARARDALDFHAVSLEGFLDKYRILPPLIARHPDVVAHFDAGTEKDGPAALRIAVTATAMTGADEVLFIDTDGTVLVASKPVADKNLANAPYFRAAMEGRLGRFLSFDAATERGSYLFAAPVRKDDAVIGVVVAKVSLEDVEQAWALSKDPVVATDLSGRIVLSNREDWRGRSLFGARGRALARATADAAPVVRSPKSHDGEFAFVNLPDEVGGGAHRYLEETAFLPLYDWTLRVYSDTALARAQMSNLVLTVLLAGLIATAGAGYLVDRRGRLSRQMRRERAAALRLERRVRDRTRELTLANARLASEVREREATEEELRRTQSELVQAAKLAALGQMSAALSHEFNQPLAAIRSYADNAALLIERDRKPEAAGNLSRIAALVDRMAGLSRHLKTFARKPEATTRPISVAPALSETLMLLGPRMRKAGVQVDVVQEAGDVVVDAGQVRLEQVLMNIVGNALDAVAGRADPMVRVDISKDSCDGIIAVSDNGPGISEADLAHIFDPFFTTKDVGEGLGLGLSIAYKIIQDFRGMIVAEARPEGGSVFTIRVPLSEPVRSAAE</sequence>
<comment type="caution">
    <text evidence="20">The sequence shown here is derived from an EMBL/GenBank/DDBJ whole genome shotgun (WGS) entry which is preliminary data.</text>
</comment>
<dbReference type="AlphaFoldDB" id="A0A327JHH7"/>
<evidence type="ECO:0000256" key="14">
    <source>
        <dbReference type="ARBA" id="ARBA00023136"/>
    </source>
</evidence>
<evidence type="ECO:0000256" key="5">
    <source>
        <dbReference type="ARBA" id="ARBA00022519"/>
    </source>
</evidence>
<keyword evidence="5" id="KW-0997">Cell inner membrane</keyword>
<dbReference type="SUPFAM" id="SSF55874">
    <property type="entry name" value="ATPase domain of HSP90 chaperone/DNA topoisomerase II/histidine kinase"/>
    <property type="match status" value="1"/>
</dbReference>
<keyword evidence="10" id="KW-0418">Kinase</keyword>
<keyword evidence="14 18" id="KW-0472">Membrane</keyword>
<dbReference type="CDD" id="cd00082">
    <property type="entry name" value="HisKA"/>
    <property type="match status" value="1"/>
</dbReference>
<dbReference type="FunFam" id="1.10.287.130:FF:000049">
    <property type="entry name" value="C4-dicarboxylate transport sensor protein DctB"/>
    <property type="match status" value="1"/>
</dbReference>
<evidence type="ECO:0000256" key="9">
    <source>
        <dbReference type="ARBA" id="ARBA00022741"/>
    </source>
</evidence>
<dbReference type="SUPFAM" id="SSF103190">
    <property type="entry name" value="Sensory domain-like"/>
    <property type="match status" value="1"/>
</dbReference>
<evidence type="ECO:0000313" key="20">
    <source>
        <dbReference type="EMBL" id="RAI25585.1"/>
    </source>
</evidence>
<dbReference type="OrthoDB" id="7568856at2"/>
<dbReference type="Pfam" id="PF02518">
    <property type="entry name" value="HATPase_c"/>
    <property type="match status" value="1"/>
</dbReference>
<keyword evidence="8 18" id="KW-0812">Transmembrane</keyword>
<keyword evidence="17" id="KW-0175">Coiled coil</keyword>
<keyword evidence="4" id="KW-1003">Cell membrane</keyword>
<dbReference type="InterPro" id="IPR017055">
    <property type="entry name" value="Sig_transdc_His_kinase_DctB"/>
</dbReference>
<dbReference type="SMART" id="SM00387">
    <property type="entry name" value="HATPase_c"/>
    <property type="match status" value="1"/>
</dbReference>
<protein>
    <recommendedName>
        <fullName evidence="16">C4-dicarboxylate transport sensor protein DctB</fullName>
        <ecNumber evidence="3">2.7.13.3</ecNumber>
    </recommendedName>
</protein>
<comment type="catalytic activity">
    <reaction evidence="1">
        <text>ATP + protein L-histidine = ADP + protein N-phospho-L-histidine.</text>
        <dbReference type="EC" id="2.7.13.3"/>
    </reaction>
</comment>
<evidence type="ECO:0000256" key="8">
    <source>
        <dbReference type="ARBA" id="ARBA00022692"/>
    </source>
</evidence>
<evidence type="ECO:0000256" key="16">
    <source>
        <dbReference type="ARBA" id="ARBA00073143"/>
    </source>
</evidence>
<accession>A0A327JHH7</accession>
<keyword evidence="11" id="KW-0067">ATP-binding</keyword>
<dbReference type="InterPro" id="IPR036890">
    <property type="entry name" value="HATPase_C_sf"/>
</dbReference>
<dbReference type="RefSeq" id="WP_111435678.1">
    <property type="nucleotide sequence ID" value="NZ_JACIGG010000015.1"/>
</dbReference>
<dbReference type="PIRSF" id="PIRSF036431">
    <property type="entry name" value="STHK_DctB"/>
    <property type="match status" value="1"/>
</dbReference>
<dbReference type="InterPro" id="IPR036097">
    <property type="entry name" value="HisK_dim/P_sf"/>
</dbReference>
<dbReference type="Proteomes" id="UP000249299">
    <property type="component" value="Unassembled WGS sequence"/>
</dbReference>
<evidence type="ECO:0000256" key="13">
    <source>
        <dbReference type="ARBA" id="ARBA00023012"/>
    </source>
</evidence>
<evidence type="ECO:0000256" key="18">
    <source>
        <dbReference type="SAM" id="Phobius"/>
    </source>
</evidence>
<evidence type="ECO:0000256" key="12">
    <source>
        <dbReference type="ARBA" id="ARBA00022989"/>
    </source>
</evidence>
<keyword evidence="9" id="KW-0547">Nucleotide-binding</keyword>
<dbReference type="Gene3D" id="1.10.287.130">
    <property type="match status" value="1"/>
</dbReference>
<dbReference type="GO" id="GO:0005886">
    <property type="term" value="C:plasma membrane"/>
    <property type="evidence" value="ECO:0007669"/>
    <property type="project" value="UniProtKB-SubCell"/>
</dbReference>
<dbReference type="InterPro" id="IPR005467">
    <property type="entry name" value="His_kinase_dom"/>
</dbReference>
<evidence type="ECO:0000256" key="4">
    <source>
        <dbReference type="ARBA" id="ARBA00022475"/>
    </source>
</evidence>
<name>A0A327JHH7_9HYPH</name>
<feature type="domain" description="Histidine kinase" evidence="19">
    <location>
        <begin position="387"/>
        <end position="600"/>
    </location>
</feature>
<keyword evidence="13" id="KW-0902">Two-component regulatory system</keyword>
<evidence type="ECO:0000256" key="6">
    <source>
        <dbReference type="ARBA" id="ARBA00022553"/>
    </source>
</evidence>
<evidence type="ECO:0000256" key="10">
    <source>
        <dbReference type="ARBA" id="ARBA00022777"/>
    </source>
</evidence>
<dbReference type="PRINTS" id="PR00344">
    <property type="entry name" value="BCTRLSENSOR"/>
</dbReference>
<feature type="coiled-coil region" evidence="17">
    <location>
        <begin position="344"/>
        <end position="378"/>
    </location>
</feature>
<keyword evidence="21" id="KW-1185">Reference proteome</keyword>
<evidence type="ECO:0000256" key="15">
    <source>
        <dbReference type="ARBA" id="ARBA00059004"/>
    </source>
</evidence>
<feature type="transmembrane region" description="Helical" evidence="18">
    <location>
        <begin position="12"/>
        <end position="35"/>
    </location>
</feature>
<comment type="function">
    <text evidence="15">Member of the two-component regulatory system DctB/DctD involved in the transport of C4-dicarboxylates. DctB functions as a membrane-associated protein kinase that phosphorylates DctD in response to environmental signals.</text>
</comment>
<keyword evidence="12 18" id="KW-1133">Transmembrane helix</keyword>
<feature type="transmembrane region" description="Helical" evidence="18">
    <location>
        <begin position="294"/>
        <end position="313"/>
    </location>
</feature>
<evidence type="ECO:0000256" key="17">
    <source>
        <dbReference type="SAM" id="Coils"/>
    </source>
</evidence>
<reference evidence="20 21" key="1">
    <citation type="submission" date="2017-07" db="EMBL/GenBank/DDBJ databases">
        <title>Draft Genome Sequences of Select Purple Nonsulfur Bacteria.</title>
        <authorList>
            <person name="Lasarre B."/>
            <person name="Mckinlay J.B."/>
        </authorList>
    </citation>
    <scope>NUCLEOTIDE SEQUENCE [LARGE SCALE GENOMIC DNA]</scope>
    <source>
        <strain evidence="20 21">DSM 11290</strain>
    </source>
</reference>
<dbReference type="InterPro" id="IPR004358">
    <property type="entry name" value="Sig_transdc_His_kin-like_C"/>
</dbReference>
<evidence type="ECO:0000256" key="11">
    <source>
        <dbReference type="ARBA" id="ARBA00022840"/>
    </source>
</evidence>
<dbReference type="PROSITE" id="PS50109">
    <property type="entry name" value="HIS_KIN"/>
    <property type="match status" value="1"/>
</dbReference>
<evidence type="ECO:0000256" key="3">
    <source>
        <dbReference type="ARBA" id="ARBA00012438"/>
    </source>
</evidence>
<dbReference type="SMART" id="SM00388">
    <property type="entry name" value="HisKA"/>
    <property type="match status" value="1"/>
</dbReference>
<evidence type="ECO:0000256" key="7">
    <source>
        <dbReference type="ARBA" id="ARBA00022679"/>
    </source>
</evidence>
<gene>
    <name evidence="20" type="ORF">CH339_17450</name>
</gene>
<dbReference type="PANTHER" id="PTHR43065:SF46">
    <property type="entry name" value="C4-DICARBOXYLATE TRANSPORT SENSOR PROTEIN DCTB"/>
    <property type="match status" value="1"/>
</dbReference>
<evidence type="ECO:0000256" key="2">
    <source>
        <dbReference type="ARBA" id="ARBA00004429"/>
    </source>
</evidence>
<keyword evidence="7" id="KW-0808">Transferase</keyword>
<proteinExistence type="predicted"/>
<evidence type="ECO:0000259" key="19">
    <source>
        <dbReference type="PROSITE" id="PS50109"/>
    </source>
</evidence>
<dbReference type="PANTHER" id="PTHR43065">
    <property type="entry name" value="SENSOR HISTIDINE KINASE"/>
    <property type="match status" value="1"/>
</dbReference>
<organism evidence="20 21">
    <name type="scientific">Rhodobium orientis</name>
    <dbReference type="NCBI Taxonomy" id="34017"/>
    <lineage>
        <taxon>Bacteria</taxon>
        <taxon>Pseudomonadati</taxon>
        <taxon>Pseudomonadota</taxon>
        <taxon>Alphaproteobacteria</taxon>
        <taxon>Hyphomicrobiales</taxon>
        <taxon>Rhodobiaceae</taxon>
        <taxon>Rhodobium</taxon>
    </lineage>
</organism>
<dbReference type="EC" id="2.7.13.3" evidence="3"/>
<dbReference type="GO" id="GO:0000155">
    <property type="term" value="F:phosphorelay sensor kinase activity"/>
    <property type="evidence" value="ECO:0007669"/>
    <property type="project" value="InterPro"/>
</dbReference>
<dbReference type="InterPro" id="IPR029151">
    <property type="entry name" value="Sensor-like_sf"/>
</dbReference>
<comment type="subcellular location">
    <subcellularLocation>
        <location evidence="2">Cell inner membrane</location>
        <topology evidence="2">Multi-pass membrane protein</topology>
    </subcellularLocation>
</comment>
<evidence type="ECO:0000256" key="1">
    <source>
        <dbReference type="ARBA" id="ARBA00000085"/>
    </source>
</evidence>
<evidence type="ECO:0000313" key="21">
    <source>
        <dbReference type="Proteomes" id="UP000249299"/>
    </source>
</evidence>
<dbReference type="GO" id="GO:0005524">
    <property type="term" value="F:ATP binding"/>
    <property type="evidence" value="ECO:0007669"/>
    <property type="project" value="UniProtKB-KW"/>
</dbReference>
<dbReference type="InterPro" id="IPR003594">
    <property type="entry name" value="HATPase_dom"/>
</dbReference>